<proteinExistence type="predicted"/>
<dbReference type="SMART" id="SM00421">
    <property type="entry name" value="HTH_LUXR"/>
    <property type="match status" value="1"/>
</dbReference>
<reference evidence="2 3" key="1">
    <citation type="submission" date="2018-05" db="EMBL/GenBank/DDBJ databases">
        <title>Genomic Encyclopedia of Type Strains, Phase IV (KMG-IV): sequencing the most valuable type-strain genomes for metagenomic binning, comparative biology and taxonomic classification.</title>
        <authorList>
            <person name="Goeker M."/>
        </authorList>
    </citation>
    <scope>NUCLEOTIDE SEQUENCE [LARGE SCALE GENOMIC DNA]</scope>
    <source>
        <strain evidence="2 3">DSM 6462</strain>
    </source>
</reference>
<dbReference type="RefSeq" id="WP_170147208.1">
    <property type="nucleotide sequence ID" value="NZ_JAHBRY010000001.1"/>
</dbReference>
<evidence type="ECO:0000259" key="1">
    <source>
        <dbReference type="SMART" id="SM00421"/>
    </source>
</evidence>
<organism evidence="2 3">
    <name type="scientific">Chelatococcus asaccharovorans</name>
    <dbReference type="NCBI Taxonomy" id="28210"/>
    <lineage>
        <taxon>Bacteria</taxon>
        <taxon>Pseudomonadati</taxon>
        <taxon>Pseudomonadota</taxon>
        <taxon>Alphaproteobacteria</taxon>
        <taxon>Hyphomicrobiales</taxon>
        <taxon>Chelatococcaceae</taxon>
        <taxon>Chelatococcus</taxon>
    </lineage>
</organism>
<dbReference type="GO" id="GO:0006355">
    <property type="term" value="P:regulation of DNA-templated transcription"/>
    <property type="evidence" value="ECO:0007669"/>
    <property type="project" value="InterPro"/>
</dbReference>
<dbReference type="InterPro" id="IPR000792">
    <property type="entry name" value="Tscrpt_reg_LuxR_C"/>
</dbReference>
<sequence length="269" mass="29843">MALDMTPLSPDPDAALAESDVRAIVALLGEVITSRRDFSGVKRLLVEGICRLVEADAWTWSLGCAAQPGEQPIYLGLAHGGFDKERYARLLLAAGHPDMTWTSEKLLGELRQKASHLTRVRQQIVDEVSFAASGVNAYLCDADIGPFIFSLRPIDNAAVSTISIYRRRDARAFSEREARIAHILLSELPWLHEQGWPADRGATVPRLSPRLRLVLNLLLDGRTRKEMAVSLALSEYTVAQYQKAVYSHFGVNSHTALLRRFQMGDGGHR</sequence>
<name>A0A2V3U8T6_9HYPH</name>
<dbReference type="InterPro" id="IPR036388">
    <property type="entry name" value="WH-like_DNA-bd_sf"/>
</dbReference>
<dbReference type="SUPFAM" id="SSF46894">
    <property type="entry name" value="C-terminal effector domain of the bipartite response regulators"/>
    <property type="match status" value="1"/>
</dbReference>
<dbReference type="Proteomes" id="UP000248021">
    <property type="component" value="Unassembled WGS sequence"/>
</dbReference>
<gene>
    <name evidence="2" type="ORF">C7450_104269</name>
</gene>
<dbReference type="InterPro" id="IPR016032">
    <property type="entry name" value="Sig_transdc_resp-reg_C-effctor"/>
</dbReference>
<dbReference type="Gene3D" id="1.10.10.10">
    <property type="entry name" value="Winged helix-like DNA-binding domain superfamily/Winged helix DNA-binding domain"/>
    <property type="match status" value="1"/>
</dbReference>
<dbReference type="GO" id="GO:0003677">
    <property type="term" value="F:DNA binding"/>
    <property type="evidence" value="ECO:0007669"/>
    <property type="project" value="InterPro"/>
</dbReference>
<accession>A0A2V3U8T6</accession>
<comment type="caution">
    <text evidence="2">The sequence shown here is derived from an EMBL/GenBank/DDBJ whole genome shotgun (WGS) entry which is preliminary data.</text>
</comment>
<evidence type="ECO:0000313" key="3">
    <source>
        <dbReference type="Proteomes" id="UP000248021"/>
    </source>
</evidence>
<protein>
    <submittedName>
        <fullName evidence="2">Regulatory LuxR family protein</fullName>
    </submittedName>
</protein>
<dbReference type="EMBL" id="QJJK01000004">
    <property type="protein sequence ID" value="PXW60217.1"/>
    <property type="molecule type" value="Genomic_DNA"/>
</dbReference>
<dbReference type="AlphaFoldDB" id="A0A2V3U8T6"/>
<keyword evidence="3" id="KW-1185">Reference proteome</keyword>
<dbReference type="Pfam" id="PF00196">
    <property type="entry name" value="GerE"/>
    <property type="match status" value="1"/>
</dbReference>
<evidence type="ECO:0000313" key="2">
    <source>
        <dbReference type="EMBL" id="PXW60217.1"/>
    </source>
</evidence>
<feature type="domain" description="HTH luxR-type" evidence="1">
    <location>
        <begin position="204"/>
        <end position="261"/>
    </location>
</feature>